<sequence length="449" mass="50230">MFSMTIACKLIGWLIRGDTNTGFLVQKCRKSCQIASVQFLSRATPSLLLPPATALDCVVFGKNSDRPKGEVQEVVYFPSENHPAGTKVQCTYIAIDQVEHTHAVILSKPAWMWGAEMGANDANVCIGNEAVFTKLCGEGDLEERLLGMDLVRLGLERASTAREAVDVITSLLEEHGQGGPCSDTKPDFTYHNSFLIADRKEAWVVETAGRLWAAEQVTSGYRNISNCLTIETKIDLMSKDLKEHAESNGFWDPSQGDLNFAAAYGKDNESATQRFEREFGTISMFEILRDCEGGICRGLDHEFPTAASQVSSLPHPDSQHSSCHWFTGTPDAAHSVFKPFVFCSTNRISKHIVSPIYPDNEDPAKMKPRFQKTVDRSHTLYTKHQKAYPLLNSDNPKGQEIISVLRRLETQCVKDMESFVENFTADKAKEVEDIFKDLVESEMKFYYIK</sequence>
<dbReference type="Pfam" id="PF03577">
    <property type="entry name" value="Peptidase_C69"/>
    <property type="match status" value="1"/>
</dbReference>
<dbReference type="PANTHER" id="PTHR12994:SF17">
    <property type="entry name" value="LD30995P"/>
    <property type="match status" value="1"/>
</dbReference>
<evidence type="ECO:0000313" key="3">
    <source>
        <dbReference type="Proteomes" id="UP001054945"/>
    </source>
</evidence>
<dbReference type="AlphaFoldDB" id="A0AAV4N750"/>
<dbReference type="InterPro" id="IPR005322">
    <property type="entry name" value="Peptidase_C69"/>
</dbReference>
<comment type="caution">
    <text evidence="2">The sequence shown here is derived from an EMBL/GenBank/DDBJ whole genome shotgun (WGS) entry which is preliminary data.</text>
</comment>
<evidence type="ECO:0000313" key="2">
    <source>
        <dbReference type="EMBL" id="GIX80145.1"/>
    </source>
</evidence>
<proteinExistence type="inferred from homology"/>
<gene>
    <name evidence="2" type="primary">scrn2</name>
    <name evidence="2" type="ORF">CEXT_131411</name>
</gene>
<dbReference type="Gene3D" id="3.60.60.10">
    <property type="entry name" value="Penicillin V Acylase, Chain A"/>
    <property type="match status" value="1"/>
</dbReference>
<dbReference type="PANTHER" id="PTHR12994">
    <property type="entry name" value="SECERNIN"/>
    <property type="match status" value="1"/>
</dbReference>
<evidence type="ECO:0000256" key="1">
    <source>
        <dbReference type="ARBA" id="ARBA00005705"/>
    </source>
</evidence>
<dbReference type="GO" id="GO:0006508">
    <property type="term" value="P:proteolysis"/>
    <property type="evidence" value="ECO:0007669"/>
    <property type="project" value="InterPro"/>
</dbReference>
<name>A0AAV4N750_CAEEX</name>
<dbReference type="Proteomes" id="UP001054945">
    <property type="component" value="Unassembled WGS sequence"/>
</dbReference>
<keyword evidence="3" id="KW-1185">Reference proteome</keyword>
<organism evidence="2 3">
    <name type="scientific">Caerostris extrusa</name>
    <name type="common">Bark spider</name>
    <name type="synonym">Caerostris bankana</name>
    <dbReference type="NCBI Taxonomy" id="172846"/>
    <lineage>
        <taxon>Eukaryota</taxon>
        <taxon>Metazoa</taxon>
        <taxon>Ecdysozoa</taxon>
        <taxon>Arthropoda</taxon>
        <taxon>Chelicerata</taxon>
        <taxon>Arachnida</taxon>
        <taxon>Araneae</taxon>
        <taxon>Araneomorphae</taxon>
        <taxon>Entelegynae</taxon>
        <taxon>Araneoidea</taxon>
        <taxon>Araneidae</taxon>
        <taxon>Caerostris</taxon>
    </lineage>
</organism>
<reference evidence="2 3" key="1">
    <citation type="submission" date="2021-06" db="EMBL/GenBank/DDBJ databases">
        <title>Caerostris extrusa draft genome.</title>
        <authorList>
            <person name="Kono N."/>
            <person name="Arakawa K."/>
        </authorList>
    </citation>
    <scope>NUCLEOTIDE SEQUENCE [LARGE SCALE GENOMIC DNA]</scope>
</reference>
<dbReference type="GO" id="GO:0070004">
    <property type="term" value="F:cysteine-type exopeptidase activity"/>
    <property type="evidence" value="ECO:0007669"/>
    <property type="project" value="InterPro"/>
</dbReference>
<accession>A0AAV4N750</accession>
<protein>
    <submittedName>
        <fullName evidence="2">Secernin-2</fullName>
    </submittedName>
</protein>
<comment type="similarity">
    <text evidence="1">Belongs to the peptidase C69 family. Secernin subfamily.</text>
</comment>
<dbReference type="EMBL" id="BPLR01003003">
    <property type="protein sequence ID" value="GIX80145.1"/>
    <property type="molecule type" value="Genomic_DNA"/>
</dbReference>
<dbReference type="GO" id="GO:0016805">
    <property type="term" value="F:dipeptidase activity"/>
    <property type="evidence" value="ECO:0007669"/>
    <property type="project" value="InterPro"/>
</dbReference>